<sequence length="87" mass="9674">MIIIAIVLTTVYSGIIIGDQNLTTIATAFHRQLESEHIFEVYNKLSANLLVMLSIINDLASLFRNMGGIAHTIHTIRALVTGKRRPE</sequence>
<protein>
    <submittedName>
        <fullName evidence="1">Uncharacterized protein</fullName>
    </submittedName>
</protein>
<keyword evidence="2" id="KW-1185">Reference proteome</keyword>
<organism evidence="1">
    <name type="scientific">Medioppia subpectinata</name>
    <dbReference type="NCBI Taxonomy" id="1979941"/>
    <lineage>
        <taxon>Eukaryota</taxon>
        <taxon>Metazoa</taxon>
        <taxon>Ecdysozoa</taxon>
        <taxon>Arthropoda</taxon>
        <taxon>Chelicerata</taxon>
        <taxon>Arachnida</taxon>
        <taxon>Acari</taxon>
        <taxon>Acariformes</taxon>
        <taxon>Sarcoptiformes</taxon>
        <taxon>Oribatida</taxon>
        <taxon>Brachypylina</taxon>
        <taxon>Oppioidea</taxon>
        <taxon>Oppiidae</taxon>
        <taxon>Medioppia</taxon>
    </lineage>
</organism>
<gene>
    <name evidence="1" type="ORF">OSB1V03_LOCUS4544</name>
</gene>
<dbReference type="EMBL" id="OC856668">
    <property type="protein sequence ID" value="CAD7624098.1"/>
    <property type="molecule type" value="Genomic_DNA"/>
</dbReference>
<dbReference type="Proteomes" id="UP000759131">
    <property type="component" value="Unassembled WGS sequence"/>
</dbReference>
<dbReference type="AlphaFoldDB" id="A0A7R9KIW6"/>
<reference evidence="1" key="1">
    <citation type="submission" date="2020-11" db="EMBL/GenBank/DDBJ databases">
        <authorList>
            <person name="Tran Van P."/>
        </authorList>
    </citation>
    <scope>NUCLEOTIDE SEQUENCE</scope>
</reference>
<name>A0A7R9KIW6_9ACAR</name>
<evidence type="ECO:0000313" key="1">
    <source>
        <dbReference type="EMBL" id="CAD7624098.1"/>
    </source>
</evidence>
<proteinExistence type="predicted"/>
<dbReference type="EMBL" id="CAJPIZ010002093">
    <property type="protein sequence ID" value="CAG2104528.1"/>
    <property type="molecule type" value="Genomic_DNA"/>
</dbReference>
<evidence type="ECO:0000313" key="2">
    <source>
        <dbReference type="Proteomes" id="UP000759131"/>
    </source>
</evidence>
<accession>A0A7R9KIW6</accession>